<protein>
    <submittedName>
        <fullName evidence="2">Uncharacterized protein</fullName>
    </submittedName>
</protein>
<dbReference type="PANTHER" id="PTHR22754:SF32">
    <property type="entry name" value="DISCO-INTERACTING PROTEIN 2"/>
    <property type="match status" value="1"/>
</dbReference>
<keyword evidence="1" id="KW-0472">Membrane</keyword>
<dbReference type="Proteomes" id="UP001371456">
    <property type="component" value="Unassembled WGS sequence"/>
</dbReference>
<comment type="caution">
    <text evidence="2">The sequence shown here is derived from an EMBL/GenBank/DDBJ whole genome shotgun (WGS) entry which is preliminary data.</text>
</comment>
<gene>
    <name evidence="2" type="ORF">RDI58_000219</name>
</gene>
<dbReference type="PANTHER" id="PTHR22754">
    <property type="entry name" value="DISCO-INTERACTING PROTEIN 2 DIP2 -RELATED"/>
    <property type="match status" value="1"/>
</dbReference>
<keyword evidence="3" id="KW-1185">Reference proteome</keyword>
<feature type="transmembrane region" description="Helical" evidence="1">
    <location>
        <begin position="167"/>
        <end position="188"/>
    </location>
</feature>
<organism evidence="2 3">
    <name type="scientific">Solanum bulbocastanum</name>
    <name type="common">Wild potato</name>
    <dbReference type="NCBI Taxonomy" id="147425"/>
    <lineage>
        <taxon>Eukaryota</taxon>
        <taxon>Viridiplantae</taxon>
        <taxon>Streptophyta</taxon>
        <taxon>Embryophyta</taxon>
        <taxon>Tracheophyta</taxon>
        <taxon>Spermatophyta</taxon>
        <taxon>Magnoliopsida</taxon>
        <taxon>eudicotyledons</taxon>
        <taxon>Gunneridae</taxon>
        <taxon>Pentapetalae</taxon>
        <taxon>asterids</taxon>
        <taxon>lamiids</taxon>
        <taxon>Solanales</taxon>
        <taxon>Solanaceae</taxon>
        <taxon>Solanoideae</taxon>
        <taxon>Solaneae</taxon>
        <taxon>Solanum</taxon>
    </lineage>
</organism>
<dbReference type="EMBL" id="JBANQN010000001">
    <property type="protein sequence ID" value="KAK6802439.1"/>
    <property type="molecule type" value="Genomic_DNA"/>
</dbReference>
<sequence>MLNPEVSIWSIDFVKWRALYKAREISSKVLTVHLRGTVFINYWFEMLGENITSSAIVDTVNITDPSLVSIGEQAVINEGVLLQSHEVKNGVLSFNPIRIGQKLSIGPYAVVQRGSIVEDGAHVLALNTSETAVKCVKDTSTKKQFIGSCFLRHLLSLWQSLPSLKHIGVFCLARAFHWFPYMIVTYATLFDNSPSGSFTFATTIAIFYICHDLILSFFTCLVNHVFHQKGEMDMMRTCLVHRLNVACHIRIHKIHFWNKVVLHLFTSTRCKNWPTLFH</sequence>
<keyword evidence="1" id="KW-1133">Transmembrane helix</keyword>
<accession>A0AAN8YNW0</accession>
<feature type="transmembrane region" description="Helical" evidence="1">
    <location>
        <begin position="200"/>
        <end position="226"/>
    </location>
</feature>
<dbReference type="Gene3D" id="2.160.10.10">
    <property type="entry name" value="Hexapeptide repeat proteins"/>
    <property type="match status" value="1"/>
</dbReference>
<dbReference type="AlphaFoldDB" id="A0AAN8YNW0"/>
<evidence type="ECO:0000256" key="1">
    <source>
        <dbReference type="SAM" id="Phobius"/>
    </source>
</evidence>
<name>A0AAN8YNW0_SOLBU</name>
<evidence type="ECO:0000313" key="2">
    <source>
        <dbReference type="EMBL" id="KAK6802439.1"/>
    </source>
</evidence>
<dbReference type="SUPFAM" id="SSF51161">
    <property type="entry name" value="Trimeric LpxA-like enzymes"/>
    <property type="match status" value="1"/>
</dbReference>
<evidence type="ECO:0000313" key="3">
    <source>
        <dbReference type="Proteomes" id="UP001371456"/>
    </source>
</evidence>
<reference evidence="2 3" key="1">
    <citation type="submission" date="2024-02" db="EMBL/GenBank/DDBJ databases">
        <title>de novo genome assembly of Solanum bulbocastanum strain 11H21.</title>
        <authorList>
            <person name="Hosaka A.J."/>
        </authorList>
    </citation>
    <scope>NUCLEOTIDE SEQUENCE [LARGE SCALE GENOMIC DNA]</scope>
    <source>
        <tissue evidence="2">Young leaves</tissue>
    </source>
</reference>
<dbReference type="InterPro" id="IPR011004">
    <property type="entry name" value="Trimer_LpxA-like_sf"/>
</dbReference>
<proteinExistence type="predicted"/>
<keyword evidence="1" id="KW-0812">Transmembrane</keyword>